<dbReference type="Proteomes" id="UP000250163">
    <property type="component" value="Chromosome MORIYA"/>
</dbReference>
<keyword evidence="3" id="KW-1185">Reference proteome</keyword>
<evidence type="ECO:0000313" key="2">
    <source>
        <dbReference type="EMBL" id="SQD77894.1"/>
    </source>
</evidence>
<dbReference type="KEGG" id="mya:MORIYA_1416"/>
<evidence type="ECO:0000259" key="1">
    <source>
        <dbReference type="Pfam" id="PF23947"/>
    </source>
</evidence>
<organism evidence="2 3">
    <name type="scientific">Moritella yayanosii</name>
    <dbReference type="NCBI Taxonomy" id="69539"/>
    <lineage>
        <taxon>Bacteria</taxon>
        <taxon>Pseudomonadati</taxon>
        <taxon>Pseudomonadota</taxon>
        <taxon>Gammaproteobacteria</taxon>
        <taxon>Alteromonadales</taxon>
        <taxon>Moritellaceae</taxon>
        <taxon>Moritella</taxon>
    </lineage>
</organism>
<gene>
    <name evidence="2" type="ORF">MORIYA_1416</name>
</gene>
<dbReference type="GO" id="GO:0003677">
    <property type="term" value="F:DNA binding"/>
    <property type="evidence" value="ECO:0007669"/>
    <property type="project" value="InterPro"/>
</dbReference>
<dbReference type="GO" id="GO:0005694">
    <property type="term" value="C:chromosome"/>
    <property type="evidence" value="ECO:0007669"/>
    <property type="project" value="InterPro"/>
</dbReference>
<protein>
    <recommendedName>
        <fullName evidence="1">DUF7281 domain-containing protein</fullName>
    </recommendedName>
</protein>
<dbReference type="InterPro" id="IPR036078">
    <property type="entry name" value="Spo11/TopoVI_A_sf"/>
</dbReference>
<dbReference type="EMBL" id="LS483250">
    <property type="protein sequence ID" value="SQD77894.1"/>
    <property type="molecule type" value="Genomic_DNA"/>
</dbReference>
<dbReference type="AlphaFoldDB" id="A0A330LLK0"/>
<accession>A0A330LLK0</accession>
<name>A0A330LLK0_9GAMM</name>
<sequence length="303" mass="34574">MMTISRTLYNRCKKLIESNEQGLKYDEINAEIRALSGLGHKQVIPASKRTKQKIYFKLRAGEAEELQAFIKAEIGLDVLTDLYCNGDRIANAARHNDEKVGANASQDIILVNNAAGQLKLNQEVSSLFRSIHAAGQDLRHSMIDSIEHDAIIICENFTPMYYLHQLKNNPVFKHALVVYRGDSQNGKRADEVKRFIDKHQSELPLYYFGDYDPEGFSIANSFQVDGIILPDISQFSVLTNVELQKYAGKDKFFPQLNQGQSYLNVSAYPQSWHAHINFMNKFQLGWQQEHLLGADIDWSLYNK</sequence>
<dbReference type="InterPro" id="IPR055705">
    <property type="entry name" value="DUF7281"/>
</dbReference>
<dbReference type="Pfam" id="PF23947">
    <property type="entry name" value="DUF7281"/>
    <property type="match status" value="1"/>
</dbReference>
<feature type="domain" description="DUF7281" evidence="1">
    <location>
        <begin position="107"/>
        <end position="296"/>
    </location>
</feature>
<proteinExistence type="predicted"/>
<reference evidence="3" key="1">
    <citation type="submission" date="2018-05" db="EMBL/GenBank/DDBJ databases">
        <authorList>
            <person name="Cea G.-C."/>
            <person name="William W."/>
        </authorList>
    </citation>
    <scope>NUCLEOTIDE SEQUENCE [LARGE SCALE GENOMIC DNA]</scope>
    <source>
        <strain evidence="3">DB21MT 5</strain>
    </source>
</reference>
<evidence type="ECO:0000313" key="3">
    <source>
        <dbReference type="Proteomes" id="UP000250163"/>
    </source>
</evidence>
<dbReference type="SUPFAM" id="SSF56726">
    <property type="entry name" value="DNA topoisomerase IV, alpha subunit"/>
    <property type="match status" value="1"/>
</dbReference>
<dbReference type="RefSeq" id="WP_232011543.1">
    <property type="nucleotide sequence ID" value="NZ_LS483250.1"/>
</dbReference>